<keyword evidence="1" id="KW-0238">DNA-binding</keyword>
<proteinExistence type="predicted"/>
<dbReference type="InterPro" id="IPR001647">
    <property type="entry name" value="HTH_TetR"/>
</dbReference>
<evidence type="ECO:0000313" key="3">
    <source>
        <dbReference type="EMBL" id="KRM68436.1"/>
    </source>
</evidence>
<dbReference type="Gene3D" id="1.10.357.10">
    <property type="entry name" value="Tetracycline Repressor, domain 2"/>
    <property type="match status" value="1"/>
</dbReference>
<name>A0A0R2AS16_9LACO</name>
<evidence type="ECO:0000259" key="2">
    <source>
        <dbReference type="Pfam" id="PF00440"/>
    </source>
</evidence>
<organism evidence="3 4">
    <name type="scientific">Apilactobacillus ozensis DSM 23829 = JCM 17196</name>
    <dbReference type="NCBI Taxonomy" id="1423781"/>
    <lineage>
        <taxon>Bacteria</taxon>
        <taxon>Bacillati</taxon>
        <taxon>Bacillota</taxon>
        <taxon>Bacilli</taxon>
        <taxon>Lactobacillales</taxon>
        <taxon>Lactobacillaceae</taxon>
        <taxon>Apilactobacillus</taxon>
    </lineage>
</organism>
<dbReference type="GO" id="GO:0003677">
    <property type="term" value="F:DNA binding"/>
    <property type="evidence" value="ECO:0007669"/>
    <property type="project" value="UniProtKB-KW"/>
</dbReference>
<evidence type="ECO:0000256" key="1">
    <source>
        <dbReference type="ARBA" id="ARBA00023125"/>
    </source>
</evidence>
<dbReference type="OrthoDB" id="166040at2"/>
<feature type="domain" description="HTH tetR-type" evidence="2">
    <location>
        <begin position="22"/>
        <end position="52"/>
    </location>
</feature>
<dbReference type="RefSeq" id="WP_056966029.1">
    <property type="nucleotide sequence ID" value="NZ_AYYQ01000026.1"/>
</dbReference>
<gene>
    <name evidence="3" type="ORF">FD06_GL001086</name>
</gene>
<dbReference type="Pfam" id="PF00440">
    <property type="entry name" value="TetR_N"/>
    <property type="match status" value="1"/>
</dbReference>
<reference evidence="3 4" key="1">
    <citation type="journal article" date="2015" name="Genome Announc.">
        <title>Expanding the biotechnology potential of lactobacilli through comparative genomics of 213 strains and associated genera.</title>
        <authorList>
            <person name="Sun Z."/>
            <person name="Harris H.M."/>
            <person name="McCann A."/>
            <person name="Guo C."/>
            <person name="Argimon S."/>
            <person name="Zhang W."/>
            <person name="Yang X."/>
            <person name="Jeffery I.B."/>
            <person name="Cooney J.C."/>
            <person name="Kagawa T.F."/>
            <person name="Liu W."/>
            <person name="Song Y."/>
            <person name="Salvetti E."/>
            <person name="Wrobel A."/>
            <person name="Rasinkangas P."/>
            <person name="Parkhill J."/>
            <person name="Rea M.C."/>
            <person name="O'Sullivan O."/>
            <person name="Ritari J."/>
            <person name="Douillard F.P."/>
            <person name="Paul Ross R."/>
            <person name="Yang R."/>
            <person name="Briner A.E."/>
            <person name="Felis G.E."/>
            <person name="de Vos W.M."/>
            <person name="Barrangou R."/>
            <person name="Klaenhammer T.R."/>
            <person name="Caufield P.W."/>
            <person name="Cui Y."/>
            <person name="Zhang H."/>
            <person name="O'Toole P.W."/>
        </authorList>
    </citation>
    <scope>NUCLEOTIDE SEQUENCE [LARGE SCALE GENOMIC DNA]</scope>
    <source>
        <strain evidence="3 4">DSM 23829</strain>
    </source>
</reference>
<dbReference type="InterPro" id="IPR009057">
    <property type="entry name" value="Homeodomain-like_sf"/>
</dbReference>
<dbReference type="PATRIC" id="fig|1423781.4.peg.1127"/>
<keyword evidence="4" id="KW-1185">Reference proteome</keyword>
<dbReference type="STRING" id="1423781.FD06_GL001086"/>
<dbReference type="Proteomes" id="UP000052012">
    <property type="component" value="Unassembled WGS sequence"/>
</dbReference>
<sequence>MQLSKETIVLAGLDILNKDEDLNMRKLADSLDIKAASIYWYFKNKQELVNEIAVYLYDQVVIPSDLHGLEYLKSFCVNEYDVFSVNMKALHYLYKNPPTTGIGVEFASNIIKEIMSFGYSVYDAMSVLDMLHHYVMYSVSHNRMDEYELFYANQIISNIDSSKLVKPNELEKLCSGKQKFLKFLDLMLLSIVENKKHK</sequence>
<protein>
    <recommendedName>
        <fullName evidence="2">HTH tetR-type domain-containing protein</fullName>
    </recommendedName>
</protein>
<dbReference type="EMBL" id="AYYQ01000026">
    <property type="protein sequence ID" value="KRM68436.1"/>
    <property type="molecule type" value="Genomic_DNA"/>
</dbReference>
<dbReference type="AlphaFoldDB" id="A0A0R2AS16"/>
<dbReference type="SUPFAM" id="SSF46689">
    <property type="entry name" value="Homeodomain-like"/>
    <property type="match status" value="1"/>
</dbReference>
<comment type="caution">
    <text evidence="3">The sequence shown here is derived from an EMBL/GenBank/DDBJ whole genome shotgun (WGS) entry which is preliminary data.</text>
</comment>
<accession>A0A0R2AS16</accession>
<evidence type="ECO:0000313" key="4">
    <source>
        <dbReference type="Proteomes" id="UP000052012"/>
    </source>
</evidence>